<dbReference type="FunFam" id="3.40.50.300:FF:002141">
    <property type="entry name" value="Dynein heavy chain"/>
    <property type="match status" value="1"/>
</dbReference>
<comment type="similarity">
    <text evidence="3">Belongs to the dynein heavy chain family.</text>
</comment>
<dbReference type="Gene3D" id="3.20.180.20">
    <property type="entry name" value="Dynein heavy chain, N-terminal domain 2"/>
    <property type="match status" value="1"/>
</dbReference>
<dbReference type="GO" id="GO:0007018">
    <property type="term" value="P:microtubule-based movement"/>
    <property type="evidence" value="ECO:0007669"/>
    <property type="project" value="InterPro"/>
</dbReference>
<dbReference type="FunFam" id="1.20.920.30:FF:000005">
    <property type="entry name" value="Dynein, axonemal, heavy chain 2"/>
    <property type="match status" value="1"/>
</dbReference>
<evidence type="ECO:0000256" key="4">
    <source>
        <dbReference type="ARBA" id="ARBA00022490"/>
    </source>
</evidence>
<evidence type="ECO:0000256" key="2">
    <source>
        <dbReference type="ARBA" id="ARBA00004430"/>
    </source>
</evidence>
<dbReference type="InterPro" id="IPR035699">
    <property type="entry name" value="AAA_6"/>
</dbReference>
<gene>
    <name evidence="18" type="ORF">FQA47_025251</name>
</gene>
<dbReference type="EMBL" id="WKFB01000014">
    <property type="protein sequence ID" value="KAF6739180.1"/>
    <property type="molecule type" value="Genomic_DNA"/>
</dbReference>
<dbReference type="Proteomes" id="UP000646548">
    <property type="component" value="Unassembled WGS sequence"/>
</dbReference>
<dbReference type="InterPro" id="IPR043157">
    <property type="entry name" value="Dynein_AAA1S"/>
</dbReference>
<dbReference type="FunFam" id="1.20.140.100:FF:000006">
    <property type="entry name" value="dynein heavy chain 2, axonemal"/>
    <property type="match status" value="1"/>
</dbReference>
<protein>
    <submittedName>
        <fullName evidence="18">Dynein heavy chain 2, axonemal</fullName>
    </submittedName>
</protein>
<dbReference type="Gene3D" id="1.10.8.710">
    <property type="match status" value="1"/>
</dbReference>
<keyword evidence="13" id="KW-0505">Motor protein</keyword>
<dbReference type="FunFam" id="3.40.50.300:FF:000044">
    <property type="entry name" value="Dynein heavy chain 5, axonemal"/>
    <property type="match status" value="1"/>
</dbReference>
<feature type="domain" description="AAA+ ATPase" evidence="17">
    <location>
        <begin position="1805"/>
        <end position="1943"/>
    </location>
</feature>
<dbReference type="GO" id="GO:0030286">
    <property type="term" value="C:dynein complex"/>
    <property type="evidence" value="ECO:0007669"/>
    <property type="project" value="UniProtKB-KW"/>
</dbReference>
<dbReference type="PANTHER" id="PTHR45703">
    <property type="entry name" value="DYNEIN HEAVY CHAIN"/>
    <property type="match status" value="1"/>
</dbReference>
<feature type="coiled-coil region" evidence="16">
    <location>
        <begin position="1079"/>
        <end position="1106"/>
    </location>
</feature>
<sequence>MDEEDIKTVRQLLINCVCMSDLTEDQWVEEKVLVLDRFAVDPSIPAVVIYMDSSSELQVDYNPPSLELKEVCYFIRTPGAIITEDTFNSAVQCCKRRSNLVQGLLNDLCLHGHSLHLSAFRDQAIQDSYMKSVHEVTAAVTDDFHKRSGETVLYIPVEGLACSPKEADGKKKLVQRMEMVMTRWIDQIREALNDQDTAERRDECGPLQEIAFWKSRSSKLARIHLQLQEPGVHHIQDILLRAKSKRKDKFSLLARELEEHSKQADSNLTFLSVLKKPCEELSRLNPGEVAPTLERIISLVCIIWWNSPYYHAEQIAGLFSQVSNDIIRLCSRSISLERIFRGFVLSSKKDLSDCIQCCQIWKQSYEDAKTLHQKYSDREWILDEPVFINLVDIFIRRLRDLLEVCDCQHKFGRWEDGQQRELPCFRGLSGLEFTKTLLQIESSFHGSLKGLESVGKDILNIKTFTWSKAFSRFVTFMRELEMKMRNLMSSVFETVTTVQDGVRVLDSFRPFLVYEAFNNFLQEKAEQVYSLFREQLRLVNKELSQRKLSCPDHMSRTIGQVVWAKNHRRLLDEHYKVLQKASFLHDSESLKQVVSSYSQTVLGLDEVVRKSFIEWSQKVNAQYAKMLGQPLLVYRRGDPAQLQTNFEESLLTLFSEIQFWEQQRKEIPQSLEGIYQRREDIRVLRESVLHLTREYNRRAEMLSAHELGLFEQQMQQLEKSIEPGLTKYLWLSGGASTLFVQECLSHVEKIQVMVSSYSQSKLSISSLCEEISQTLLLTLDSKTLYGSGQFEEEQKLHRQLCLQKLRSAHKNIVDLMANIYSNFANDGAKVQEHWMAFTEKVDQMVERALTIAVTDSMKKLSAVVNGNSHTVFRVLVELSQPSPPNKPKMQFSPTLSKLAEIVKILPQLAHMVSEFKRLPELLCGRRSEMNPIHVNLEQDVNIKKIQAQVTAGMVANAQQLQASLKSWEKYRPIWLPDKDMMIQAYNKPDQKASDFDTSIQRYLEYAENAEHEETLLKMQFVMLDFSPLKLSIMQHCHMWQTKFTQLLGGLASSNLTGLYAYMDDNVKRLGQPPQTLEELEEHSKLLETLQRNSAKTEAQIKLIQEEFAVLQKYDEAVENPLSDAVQNMYESLAEKWLWFQQVLIDAEGFLEEHRKSFANSLVLSSEKLQKKIQAAVQDFHHKGPFSSTLSSASALEEIAKHRKNIEALKQKETSIINKMAFFQIEDEPSKSIQLLEKTLDKLQQVWEITEEWNQNWNQWKLGQLASLQKESMENAAQDMLKKLHVLQRELKDEEWEIVDDSKKRIERFKQILPVLAHLRNPAMRDRHWKQIAEELQCPLDPTSADFTLEKIVSQSFHTFADKISDISGAASKELFIEQALENFTKTWEKIFLDIIPYKDEGHLHLRATEEIFQTLDDNQVTLSTMKASRFVRAFQQQVDQWERQLFLVQEVLEMILAVQRNWMYLENILQGKDIKNQLPQECKDFQALSDSWKGLMTHLHQNNNALTGTQHPGLLEKLSDMSAKMEEILKALDMYLETKRQIFPRFYFLSNDEILEILGQSQNVDALQPHLKKCFDNIRRLELDKSSGTKAKAMVSADGESVAFTQPVLLDKPVEVWLCDVERAMKASVKNSLNGCLTDLKKVTGSREKWVRDWPGQMVITASQIQWTSDVTKALIACKESGDNNALRSMKKKQLSLLKCYLEMIRKTLPKVLRLKVVALVTVEVHARDVIDQLGRAGCDDVNAFEWLSQLRLYRRKEKDDYNFIIQQTNTTFKYGCEYLGNSGRLVITPLTDRCYMTLTTALHLHRGGSLIGPAGTGKTETVKDLGKALATYVIVVNCSEGLDYKSMGRMFSGLAQTGAWGCFDEFNRINVEVLSVVAQQILSILAAISAGLSRFQFEGQNISLVPSFGVFITMNPGYAGRTELPDNLKSMFRPISMVVPDSAVIAEILLFAEGFSNCKVLAKKVFTLYSLAVQQLSKQDHYDFGLRALTSLLRFAGRKRRGSPEFPDEEVLLMAMKDMNIAKLSSADLPLFSGIIQDLFPAVETPVIDNQKLKEAVELELRQSGLQVTPFTVTKVLQLYETKNSRHSSMLVGKAGSGKSVTWRTLQNSLTALYNQNQPGFQQVQVFPLNPKSMSLGELYGENDLSTNEWKDGVLSALMRSACADEKPDEKWLLFDGPVDTLWIESMNSVMDDNKVLTLINGERISMPEQVSLLFEVENLAVASPATVSRCGIVYNDYVDLGWRPFVQSWLDKRNKVEVDHLKRLLEKYLESTLAFKKTHCKELIPITELNGVISLCRLYDSVTTTSRGVSHSDTEKLGRVVELWFVFSLIWSVCASVDEDGRRKMDHFLRDMEGTFPFKDTIYEYYVDPNREAWVPFEDQVPKFWPYNNETPFYKIIIPTVDTVRYNLLVKALVAGQNPVLLTGPVGTGKTLVAQSVLQGLDQNWTSLTINMSAQTSSNNVQAIVESRLERRSKGALVPAGGKQLLCFLDDLNMPALDLFGSQPPLELLRLWMDYGFWYDLQKQTPNYIKGMFLLASMGPPGGGRTHISARLQSRFSLVNMTFPDKSQIRSIYGSMIQKKLQKFTEELQPLGETLTLATIELYEAVRGAFLPTPSKIHYLFNLRDISKVFQGLLRASPDFHDNKNSITRLWIHECFRVFSDRLVSRSDTDAFLVLLEEKVASHFNVPLHSICPNKQAPIFGDFLTPESGYVDIVDMKVLKTFMESQLEDYNMTPGMVPMNPVLFQDAIEHITRVVRVISQLRGNMFLIGIGGSGRQSLSKIAAFICGYRLFQVEVTKQYRKQEFREDIKKLYRLTGVENKPTVFLFSDTQIVDESFLEDINNILSSGEVPNLYKSDEFVEVCRALSDSARKDNVPETPEALFSYLIERVRNNLHIVLCVSPVGEQFRKRILQYPAIVNCTTIDWFSEWPKDVLLEVAERYLDGLLPELLEGIKTKVASVFVTMHQSVEQVSERMKLELRRHNYVTPNNYLELVSGYKKSEPPRSSPLSSEEELF</sequence>
<keyword evidence="7" id="KW-0547">Nucleotide-binding</keyword>
<keyword evidence="8" id="KW-0067">ATP-binding</keyword>
<dbReference type="FunFam" id="3.40.50.300:FF:000815">
    <property type="entry name" value="Dynein heavy chain 2, axonemal"/>
    <property type="match status" value="1"/>
</dbReference>
<keyword evidence="15" id="KW-0966">Cell projection</keyword>
<dbReference type="InterPro" id="IPR026983">
    <property type="entry name" value="DHC"/>
</dbReference>
<evidence type="ECO:0000256" key="14">
    <source>
        <dbReference type="ARBA" id="ARBA00023212"/>
    </source>
</evidence>
<dbReference type="InterPro" id="IPR054354">
    <property type="entry name" value="DYNC2H1-like_lid"/>
</dbReference>
<dbReference type="InterPro" id="IPR027417">
    <property type="entry name" value="P-loop_NTPase"/>
</dbReference>
<keyword evidence="6" id="KW-0677">Repeat</keyword>
<dbReference type="Gene3D" id="1.10.287.2620">
    <property type="match status" value="1"/>
</dbReference>
<proteinExistence type="inferred from homology"/>
<dbReference type="Pfam" id="PF17852">
    <property type="entry name" value="Dynein_AAA_lid"/>
    <property type="match status" value="1"/>
</dbReference>
<dbReference type="Gene3D" id="1.20.920.30">
    <property type="match status" value="1"/>
</dbReference>
<dbReference type="Pfam" id="PF12780">
    <property type="entry name" value="AAA_8"/>
    <property type="match status" value="1"/>
</dbReference>
<keyword evidence="9" id="KW-0282">Flagellum</keyword>
<evidence type="ECO:0000256" key="5">
    <source>
        <dbReference type="ARBA" id="ARBA00022701"/>
    </source>
</evidence>
<evidence type="ECO:0000256" key="3">
    <source>
        <dbReference type="ARBA" id="ARBA00008887"/>
    </source>
</evidence>
<feature type="domain" description="AAA+ ATPase" evidence="17">
    <location>
        <begin position="2418"/>
        <end position="2564"/>
    </location>
</feature>
<organism evidence="18 19">
    <name type="scientific">Oryzias melastigma</name>
    <name type="common">Marine medaka</name>
    <dbReference type="NCBI Taxonomy" id="30732"/>
    <lineage>
        <taxon>Eukaryota</taxon>
        <taxon>Metazoa</taxon>
        <taxon>Chordata</taxon>
        <taxon>Craniata</taxon>
        <taxon>Vertebrata</taxon>
        <taxon>Euteleostomi</taxon>
        <taxon>Actinopterygii</taxon>
        <taxon>Neopterygii</taxon>
        <taxon>Teleostei</taxon>
        <taxon>Neoteleostei</taxon>
        <taxon>Acanthomorphata</taxon>
        <taxon>Ovalentaria</taxon>
        <taxon>Atherinomorphae</taxon>
        <taxon>Beloniformes</taxon>
        <taxon>Adrianichthyidae</taxon>
        <taxon>Oryziinae</taxon>
        <taxon>Oryzias</taxon>
    </lineage>
</organism>
<name>A0A834L241_ORYME</name>
<evidence type="ECO:0000256" key="9">
    <source>
        <dbReference type="ARBA" id="ARBA00022846"/>
    </source>
</evidence>
<dbReference type="CDD" id="cd00009">
    <property type="entry name" value="AAA"/>
    <property type="match status" value="1"/>
</dbReference>
<dbReference type="Pfam" id="PF25007">
    <property type="entry name" value="DYH2-5-8_CC"/>
    <property type="match status" value="1"/>
</dbReference>
<keyword evidence="10" id="KW-0243">Dynein</keyword>
<evidence type="ECO:0000256" key="6">
    <source>
        <dbReference type="ARBA" id="ARBA00022737"/>
    </source>
</evidence>
<dbReference type="GO" id="GO:0051959">
    <property type="term" value="F:dynein light intermediate chain binding"/>
    <property type="evidence" value="ECO:0007669"/>
    <property type="project" value="InterPro"/>
</dbReference>
<dbReference type="Pfam" id="PF12775">
    <property type="entry name" value="AAA_7"/>
    <property type="match status" value="1"/>
</dbReference>
<dbReference type="FunFam" id="3.20.180.20:FF:000003">
    <property type="entry name" value="Dynein heavy chain 12, axonemal"/>
    <property type="match status" value="1"/>
</dbReference>
<keyword evidence="4" id="KW-0963">Cytoplasm</keyword>
<evidence type="ECO:0000256" key="16">
    <source>
        <dbReference type="SAM" id="Coils"/>
    </source>
</evidence>
<dbReference type="InterPro" id="IPR056759">
    <property type="entry name" value="DYH2-5-8_CC"/>
</dbReference>
<dbReference type="InterPro" id="IPR013602">
    <property type="entry name" value="Dynein_heavy_linker"/>
</dbReference>
<evidence type="ECO:0000313" key="18">
    <source>
        <dbReference type="EMBL" id="KAF6739180.1"/>
    </source>
</evidence>
<dbReference type="PANTHER" id="PTHR45703:SF32">
    <property type="entry name" value="DYNEINS HEAVY CHAIN"/>
    <property type="match status" value="1"/>
</dbReference>
<dbReference type="InterPro" id="IPR003593">
    <property type="entry name" value="AAA+_ATPase"/>
</dbReference>
<dbReference type="FunFam" id="1.20.58.1120:FF:000001">
    <property type="entry name" value="dynein heavy chain 2, axonemal"/>
    <property type="match status" value="1"/>
</dbReference>
<dbReference type="FunFam" id="1.10.472.130:FF:000003">
    <property type="entry name" value="Dynein, axonemal, heavy chain 2"/>
    <property type="match status" value="1"/>
</dbReference>
<feature type="coiled-coil region" evidence="16">
    <location>
        <begin position="1269"/>
        <end position="1296"/>
    </location>
</feature>
<evidence type="ECO:0000256" key="12">
    <source>
        <dbReference type="ARBA" id="ARBA00023069"/>
    </source>
</evidence>
<dbReference type="Pfam" id="PF08385">
    <property type="entry name" value="DHC_N1"/>
    <property type="match status" value="1"/>
</dbReference>
<evidence type="ECO:0000313" key="19">
    <source>
        <dbReference type="Proteomes" id="UP000646548"/>
    </source>
</evidence>
<dbReference type="GO" id="GO:0005874">
    <property type="term" value="C:microtubule"/>
    <property type="evidence" value="ECO:0007669"/>
    <property type="project" value="UniProtKB-KW"/>
</dbReference>
<keyword evidence="14" id="KW-0206">Cytoskeleton</keyword>
<dbReference type="GO" id="GO:0031514">
    <property type="term" value="C:motile cilium"/>
    <property type="evidence" value="ECO:0007669"/>
    <property type="project" value="UniProtKB-SubCell"/>
</dbReference>
<feature type="domain" description="AAA+ ATPase" evidence="17">
    <location>
        <begin position="2086"/>
        <end position="2226"/>
    </location>
</feature>
<evidence type="ECO:0000259" key="17">
    <source>
        <dbReference type="SMART" id="SM00382"/>
    </source>
</evidence>
<dbReference type="SUPFAM" id="SSF52540">
    <property type="entry name" value="P-loop containing nucleoside triphosphate hydrolases"/>
    <property type="match status" value="4"/>
</dbReference>
<dbReference type="GO" id="GO:0005930">
    <property type="term" value="C:axoneme"/>
    <property type="evidence" value="ECO:0007669"/>
    <property type="project" value="UniProtKB-SubCell"/>
</dbReference>
<keyword evidence="5" id="KW-0493">Microtubule</keyword>
<keyword evidence="11 16" id="KW-0175">Coiled coil</keyword>
<dbReference type="InterPro" id="IPR041466">
    <property type="entry name" value="Dynein_AAA5_ext"/>
</dbReference>
<dbReference type="InterPro" id="IPR013594">
    <property type="entry name" value="Dynein_heavy_tail"/>
</dbReference>
<dbReference type="Gene3D" id="1.10.472.130">
    <property type="match status" value="1"/>
</dbReference>
<accession>A0A834L241</accession>
<dbReference type="SMART" id="SM00382">
    <property type="entry name" value="AAA"/>
    <property type="match status" value="3"/>
</dbReference>
<reference evidence="18" key="1">
    <citation type="journal article" name="BMC Genomics">
        <title>Long-read sequencing and de novo genome assembly of marine medaka (Oryzias melastigma).</title>
        <authorList>
            <person name="Liang P."/>
            <person name="Saqib H.S.A."/>
            <person name="Ni X."/>
            <person name="Shen Y."/>
        </authorList>
    </citation>
    <scope>NUCLEOTIDE SEQUENCE</scope>
    <source>
        <strain evidence="18">Bigg-433</strain>
    </source>
</reference>
<dbReference type="Gene3D" id="1.20.140.100">
    <property type="entry name" value="Dynein heavy chain, N-terminal domain 2"/>
    <property type="match status" value="1"/>
</dbReference>
<dbReference type="Pfam" id="PF22597">
    <property type="entry name" value="DYN_lid"/>
    <property type="match status" value="1"/>
</dbReference>
<evidence type="ECO:0000256" key="8">
    <source>
        <dbReference type="ARBA" id="ARBA00022840"/>
    </source>
</evidence>
<dbReference type="GO" id="GO:0005524">
    <property type="term" value="F:ATP binding"/>
    <property type="evidence" value="ECO:0007669"/>
    <property type="project" value="UniProtKB-KW"/>
</dbReference>
<evidence type="ECO:0000256" key="7">
    <source>
        <dbReference type="ARBA" id="ARBA00022741"/>
    </source>
</evidence>
<dbReference type="Pfam" id="PF08393">
    <property type="entry name" value="DHC_N2"/>
    <property type="match status" value="1"/>
</dbReference>
<comment type="caution">
    <text evidence="18">The sequence shown here is derived from an EMBL/GenBank/DDBJ whole genome shotgun (WGS) entry which is preliminary data.</text>
</comment>
<evidence type="ECO:0000256" key="13">
    <source>
        <dbReference type="ARBA" id="ARBA00023175"/>
    </source>
</evidence>
<keyword evidence="12" id="KW-0969">Cilium</keyword>
<evidence type="ECO:0000256" key="1">
    <source>
        <dbReference type="ARBA" id="ARBA00004230"/>
    </source>
</evidence>
<dbReference type="Gene3D" id="3.40.50.300">
    <property type="entry name" value="P-loop containing nucleotide triphosphate hydrolases"/>
    <property type="match status" value="3"/>
</dbReference>
<dbReference type="GO" id="GO:0045505">
    <property type="term" value="F:dynein intermediate chain binding"/>
    <property type="evidence" value="ECO:0007669"/>
    <property type="project" value="InterPro"/>
</dbReference>
<dbReference type="Pfam" id="PF12774">
    <property type="entry name" value="AAA_6"/>
    <property type="match status" value="1"/>
</dbReference>
<comment type="subcellular location">
    <subcellularLocation>
        <location evidence="1">Cell projection</location>
        <location evidence="1">Cilium</location>
        <location evidence="1">Flagellum</location>
    </subcellularLocation>
    <subcellularLocation>
        <location evidence="2">Cytoplasm</location>
        <location evidence="2">Cytoskeleton</location>
        <location evidence="2">Cilium axoneme</location>
    </subcellularLocation>
</comment>
<dbReference type="InterPro" id="IPR024317">
    <property type="entry name" value="Dynein_heavy_chain_D4_dom"/>
</dbReference>
<evidence type="ECO:0000256" key="11">
    <source>
        <dbReference type="ARBA" id="ARBA00023054"/>
    </source>
</evidence>
<dbReference type="FunFam" id="1.10.287.2620:FF:000002">
    <property type="entry name" value="Dynein heavy chain 2, axonemal"/>
    <property type="match status" value="1"/>
</dbReference>
<evidence type="ECO:0000256" key="15">
    <source>
        <dbReference type="ARBA" id="ARBA00023273"/>
    </source>
</evidence>
<evidence type="ECO:0000256" key="10">
    <source>
        <dbReference type="ARBA" id="ARBA00023017"/>
    </source>
</evidence>
<dbReference type="InterPro" id="IPR042222">
    <property type="entry name" value="Dynein_2_N"/>
</dbReference>
<dbReference type="FunFam" id="1.10.8.710:FF:000001">
    <property type="entry name" value="Dynein axonemal heavy chain 2"/>
    <property type="match status" value="1"/>
</dbReference>
<dbReference type="Gene3D" id="1.20.58.1120">
    <property type="match status" value="1"/>
</dbReference>
<dbReference type="InterPro" id="IPR042228">
    <property type="entry name" value="Dynein_linker_3"/>
</dbReference>